<dbReference type="Gramene" id="TuG1812G0400003838.01.T01">
    <property type="protein sequence ID" value="TuG1812G0400003838.01.T01"/>
    <property type="gene ID" value="TuG1812G0400003838.01"/>
</dbReference>
<proteinExistence type="predicted"/>
<sequence>MWQTVLQTRSVSSQIISTSAALDLLLIDKLFQIRCAIFSTNTQFSLGNQLP</sequence>
<dbReference type="AlphaFoldDB" id="A0A8R7UAF2"/>
<organism evidence="1 2">
    <name type="scientific">Triticum urartu</name>
    <name type="common">Red wild einkorn</name>
    <name type="synonym">Crithodium urartu</name>
    <dbReference type="NCBI Taxonomy" id="4572"/>
    <lineage>
        <taxon>Eukaryota</taxon>
        <taxon>Viridiplantae</taxon>
        <taxon>Streptophyta</taxon>
        <taxon>Embryophyta</taxon>
        <taxon>Tracheophyta</taxon>
        <taxon>Spermatophyta</taxon>
        <taxon>Magnoliopsida</taxon>
        <taxon>Liliopsida</taxon>
        <taxon>Poales</taxon>
        <taxon>Poaceae</taxon>
        <taxon>BOP clade</taxon>
        <taxon>Pooideae</taxon>
        <taxon>Triticodae</taxon>
        <taxon>Triticeae</taxon>
        <taxon>Triticinae</taxon>
        <taxon>Triticum</taxon>
    </lineage>
</organism>
<protein>
    <submittedName>
        <fullName evidence="1">Uncharacterized protein</fullName>
    </submittedName>
</protein>
<name>A0A8R7UAF2_TRIUA</name>
<keyword evidence="2" id="KW-1185">Reference proteome</keyword>
<reference evidence="1" key="3">
    <citation type="submission" date="2022-06" db="UniProtKB">
        <authorList>
            <consortium name="EnsemblPlants"/>
        </authorList>
    </citation>
    <scope>IDENTIFICATION</scope>
</reference>
<dbReference type="Proteomes" id="UP000015106">
    <property type="component" value="Chromosome 4"/>
</dbReference>
<dbReference type="EnsemblPlants" id="TuG1812G0400003838.01.T01">
    <property type="protein sequence ID" value="TuG1812G0400003838.01.T01"/>
    <property type="gene ID" value="TuG1812G0400003838.01"/>
</dbReference>
<evidence type="ECO:0000313" key="1">
    <source>
        <dbReference type="EnsemblPlants" id="TuG1812G0400003838.01.T01"/>
    </source>
</evidence>
<accession>A0A8R7UAF2</accession>
<reference evidence="1" key="2">
    <citation type="submission" date="2018-03" db="EMBL/GenBank/DDBJ databases">
        <title>The Triticum urartu genome reveals the dynamic nature of wheat genome evolution.</title>
        <authorList>
            <person name="Ling H."/>
            <person name="Ma B."/>
            <person name="Shi X."/>
            <person name="Liu H."/>
            <person name="Dong L."/>
            <person name="Sun H."/>
            <person name="Cao Y."/>
            <person name="Gao Q."/>
            <person name="Zheng S."/>
            <person name="Li Y."/>
            <person name="Yu Y."/>
            <person name="Du H."/>
            <person name="Qi M."/>
            <person name="Li Y."/>
            <person name="Yu H."/>
            <person name="Cui Y."/>
            <person name="Wang N."/>
            <person name="Chen C."/>
            <person name="Wu H."/>
            <person name="Zhao Y."/>
            <person name="Zhang J."/>
            <person name="Li Y."/>
            <person name="Zhou W."/>
            <person name="Zhang B."/>
            <person name="Hu W."/>
            <person name="Eijk M."/>
            <person name="Tang J."/>
            <person name="Witsenboer H."/>
            <person name="Zhao S."/>
            <person name="Li Z."/>
            <person name="Zhang A."/>
            <person name="Wang D."/>
            <person name="Liang C."/>
        </authorList>
    </citation>
    <scope>NUCLEOTIDE SEQUENCE [LARGE SCALE GENOMIC DNA]</scope>
    <source>
        <strain evidence="1">cv. G1812</strain>
    </source>
</reference>
<evidence type="ECO:0000313" key="2">
    <source>
        <dbReference type="Proteomes" id="UP000015106"/>
    </source>
</evidence>
<reference evidence="2" key="1">
    <citation type="journal article" date="2013" name="Nature">
        <title>Draft genome of the wheat A-genome progenitor Triticum urartu.</title>
        <authorList>
            <person name="Ling H.Q."/>
            <person name="Zhao S."/>
            <person name="Liu D."/>
            <person name="Wang J."/>
            <person name="Sun H."/>
            <person name="Zhang C."/>
            <person name="Fan H."/>
            <person name="Li D."/>
            <person name="Dong L."/>
            <person name="Tao Y."/>
            <person name="Gao C."/>
            <person name="Wu H."/>
            <person name="Li Y."/>
            <person name="Cui Y."/>
            <person name="Guo X."/>
            <person name="Zheng S."/>
            <person name="Wang B."/>
            <person name="Yu K."/>
            <person name="Liang Q."/>
            <person name="Yang W."/>
            <person name="Lou X."/>
            <person name="Chen J."/>
            <person name="Feng M."/>
            <person name="Jian J."/>
            <person name="Zhang X."/>
            <person name="Luo G."/>
            <person name="Jiang Y."/>
            <person name="Liu J."/>
            <person name="Wang Z."/>
            <person name="Sha Y."/>
            <person name="Zhang B."/>
            <person name="Wu H."/>
            <person name="Tang D."/>
            <person name="Shen Q."/>
            <person name="Xue P."/>
            <person name="Zou S."/>
            <person name="Wang X."/>
            <person name="Liu X."/>
            <person name="Wang F."/>
            <person name="Yang Y."/>
            <person name="An X."/>
            <person name="Dong Z."/>
            <person name="Zhang K."/>
            <person name="Zhang X."/>
            <person name="Luo M.C."/>
            <person name="Dvorak J."/>
            <person name="Tong Y."/>
            <person name="Wang J."/>
            <person name="Yang H."/>
            <person name="Li Z."/>
            <person name="Wang D."/>
            <person name="Zhang A."/>
            <person name="Wang J."/>
        </authorList>
    </citation>
    <scope>NUCLEOTIDE SEQUENCE</scope>
    <source>
        <strain evidence="2">cv. G1812</strain>
    </source>
</reference>